<evidence type="ECO:0008006" key="3">
    <source>
        <dbReference type="Google" id="ProtNLM"/>
    </source>
</evidence>
<sequence>MELWGGVGRKRRFSKLRQSKVRYNFDPDIQELVIHMATITHDRFAAAVVQNVLFQLKKMTNEPSAAVAAVARNIVWQGSAQILLREEPGSGTTHGTKSDLQVAHIIPYSVGKSQARTSTDLWTVLRMFWGEDEVNRLQSLIFGPPADPPGPNARTLINQLYNVICTGTHILGPWVYRSGAASR</sequence>
<dbReference type="EMBL" id="JAGHQM010000474">
    <property type="protein sequence ID" value="KAH0559990.1"/>
    <property type="molecule type" value="Genomic_DNA"/>
</dbReference>
<accession>A0A9P8LD07</accession>
<name>A0A9P8LD07_9PEZI</name>
<keyword evidence="2" id="KW-1185">Reference proteome</keyword>
<organism evidence="1 2">
    <name type="scientific">Trichoglossum hirsutum</name>
    <dbReference type="NCBI Taxonomy" id="265104"/>
    <lineage>
        <taxon>Eukaryota</taxon>
        <taxon>Fungi</taxon>
        <taxon>Dikarya</taxon>
        <taxon>Ascomycota</taxon>
        <taxon>Pezizomycotina</taxon>
        <taxon>Geoglossomycetes</taxon>
        <taxon>Geoglossales</taxon>
        <taxon>Geoglossaceae</taxon>
        <taxon>Trichoglossum</taxon>
    </lineage>
</organism>
<protein>
    <recommendedName>
        <fullName evidence="3">HNH nuclease domain-containing protein</fullName>
    </recommendedName>
</protein>
<evidence type="ECO:0000313" key="2">
    <source>
        <dbReference type="Proteomes" id="UP000750711"/>
    </source>
</evidence>
<comment type="caution">
    <text evidence="1">The sequence shown here is derived from an EMBL/GenBank/DDBJ whole genome shotgun (WGS) entry which is preliminary data.</text>
</comment>
<dbReference type="Proteomes" id="UP000750711">
    <property type="component" value="Unassembled WGS sequence"/>
</dbReference>
<gene>
    <name evidence="1" type="ORF">GP486_003492</name>
</gene>
<evidence type="ECO:0000313" key="1">
    <source>
        <dbReference type="EMBL" id="KAH0559990.1"/>
    </source>
</evidence>
<proteinExistence type="predicted"/>
<reference evidence="1" key="1">
    <citation type="submission" date="2021-03" db="EMBL/GenBank/DDBJ databases">
        <title>Comparative genomics and phylogenomic investigation of the class Geoglossomycetes provide insights into ecological specialization and systematics.</title>
        <authorList>
            <person name="Melie T."/>
            <person name="Pirro S."/>
            <person name="Miller A.N."/>
            <person name="Quandt A."/>
        </authorList>
    </citation>
    <scope>NUCLEOTIDE SEQUENCE</scope>
    <source>
        <strain evidence="1">CAQ_001_2017</strain>
    </source>
</reference>
<dbReference type="AlphaFoldDB" id="A0A9P8LD07"/>